<dbReference type="STRING" id="333673.A0A3M0KV33"/>
<comment type="caution">
    <text evidence="1">The sequence shown here is derived from an EMBL/GenBank/DDBJ whole genome shotgun (WGS) entry which is preliminary data.</text>
</comment>
<sequence length="181" mass="20662">MSKWGPVRSVILRDLYWDQHCSTSLSVTGREGLRQVCCDTDLCGAGDTLEGRDAILSGLDRHERWDCGNLRKFRKVKHKVLHLGQGNAKHKYRLGSEWIESSPKERIWVLMVNMTWQCPLAAQKAICVLGCIKSCVANRLREMTLLLCSALMKPHLECCIQLWSPQPKKEIHLLGSVQRRP</sequence>
<reference evidence="1 2" key="1">
    <citation type="submission" date="2018-07" db="EMBL/GenBank/DDBJ databases">
        <title>A high quality draft genome assembly of the barn swallow (H. rustica rustica).</title>
        <authorList>
            <person name="Formenti G."/>
            <person name="Chiara M."/>
            <person name="Poveda L."/>
            <person name="Francoijs K.-J."/>
            <person name="Bonisoli-Alquati A."/>
            <person name="Canova L."/>
            <person name="Gianfranceschi L."/>
            <person name="Horner D.S."/>
            <person name="Saino N."/>
        </authorList>
    </citation>
    <scope>NUCLEOTIDE SEQUENCE [LARGE SCALE GENOMIC DNA]</scope>
    <source>
        <strain evidence="1">Chelidonia</strain>
        <tissue evidence="1">Blood</tissue>
    </source>
</reference>
<proteinExistence type="predicted"/>
<name>A0A3M0KV33_HIRRU</name>
<dbReference type="PANTHER" id="PTHR33332">
    <property type="entry name" value="REVERSE TRANSCRIPTASE DOMAIN-CONTAINING PROTEIN"/>
    <property type="match status" value="1"/>
</dbReference>
<organism evidence="1 2">
    <name type="scientific">Hirundo rustica rustica</name>
    <dbReference type="NCBI Taxonomy" id="333673"/>
    <lineage>
        <taxon>Eukaryota</taxon>
        <taxon>Metazoa</taxon>
        <taxon>Chordata</taxon>
        <taxon>Craniata</taxon>
        <taxon>Vertebrata</taxon>
        <taxon>Euteleostomi</taxon>
        <taxon>Archelosauria</taxon>
        <taxon>Archosauria</taxon>
        <taxon>Dinosauria</taxon>
        <taxon>Saurischia</taxon>
        <taxon>Theropoda</taxon>
        <taxon>Coelurosauria</taxon>
        <taxon>Aves</taxon>
        <taxon>Neognathae</taxon>
        <taxon>Neoaves</taxon>
        <taxon>Telluraves</taxon>
        <taxon>Australaves</taxon>
        <taxon>Passeriformes</taxon>
        <taxon>Sylvioidea</taxon>
        <taxon>Hirundinidae</taxon>
        <taxon>Hirundo</taxon>
    </lineage>
</organism>
<evidence type="ECO:0000313" key="2">
    <source>
        <dbReference type="Proteomes" id="UP000269221"/>
    </source>
</evidence>
<evidence type="ECO:0000313" key="1">
    <source>
        <dbReference type="EMBL" id="RMC17162.1"/>
    </source>
</evidence>
<dbReference type="OrthoDB" id="8939918at2759"/>
<protein>
    <submittedName>
        <fullName evidence="1">Uncharacterized protein</fullName>
    </submittedName>
</protein>
<dbReference type="EMBL" id="QRBI01000099">
    <property type="protein sequence ID" value="RMC17162.1"/>
    <property type="molecule type" value="Genomic_DNA"/>
</dbReference>
<accession>A0A3M0KV33</accession>
<gene>
    <name evidence="1" type="ORF">DUI87_05739</name>
</gene>
<keyword evidence="2" id="KW-1185">Reference proteome</keyword>
<dbReference type="Proteomes" id="UP000269221">
    <property type="component" value="Unassembled WGS sequence"/>
</dbReference>
<dbReference type="AlphaFoldDB" id="A0A3M0KV33"/>